<reference evidence="3" key="1">
    <citation type="submission" date="2022-11" db="UniProtKB">
        <authorList>
            <consortium name="WormBaseParasite"/>
        </authorList>
    </citation>
    <scope>IDENTIFICATION</scope>
</reference>
<dbReference type="InterPro" id="IPR000210">
    <property type="entry name" value="BTB/POZ_dom"/>
</dbReference>
<proteinExistence type="predicted"/>
<name>A0A914P0Y6_9BILA</name>
<dbReference type="Pfam" id="PF02214">
    <property type="entry name" value="BTB_2"/>
    <property type="match status" value="1"/>
</dbReference>
<organism evidence="2 3">
    <name type="scientific">Panagrolaimus davidi</name>
    <dbReference type="NCBI Taxonomy" id="227884"/>
    <lineage>
        <taxon>Eukaryota</taxon>
        <taxon>Metazoa</taxon>
        <taxon>Ecdysozoa</taxon>
        <taxon>Nematoda</taxon>
        <taxon>Chromadorea</taxon>
        <taxon>Rhabditida</taxon>
        <taxon>Tylenchina</taxon>
        <taxon>Panagrolaimomorpha</taxon>
        <taxon>Panagrolaimoidea</taxon>
        <taxon>Panagrolaimidae</taxon>
        <taxon>Panagrolaimus</taxon>
    </lineage>
</organism>
<dbReference type="PANTHER" id="PTHR14499">
    <property type="entry name" value="POTASSIUM CHANNEL TETRAMERIZATION DOMAIN-CONTAINING"/>
    <property type="match status" value="1"/>
</dbReference>
<keyword evidence="2" id="KW-1185">Reference proteome</keyword>
<dbReference type="CDD" id="cd18316">
    <property type="entry name" value="BTB_POZ_KCTD-like"/>
    <property type="match status" value="1"/>
</dbReference>
<dbReference type="SMART" id="SM00225">
    <property type="entry name" value="BTB"/>
    <property type="match status" value="1"/>
</dbReference>
<dbReference type="WBParaSite" id="PDA_v2.g11422.t1">
    <property type="protein sequence ID" value="PDA_v2.g11422.t1"/>
    <property type="gene ID" value="PDA_v2.g11422"/>
</dbReference>
<protein>
    <submittedName>
        <fullName evidence="3">BTB domain-containing protein</fullName>
    </submittedName>
</protein>
<dbReference type="PANTHER" id="PTHR14499:SF135">
    <property type="entry name" value="BTB DOMAIN-CONTAINING PROTEIN-RELATED"/>
    <property type="match status" value="1"/>
</dbReference>
<feature type="domain" description="BTB" evidence="1">
    <location>
        <begin position="59"/>
        <end position="170"/>
    </location>
</feature>
<dbReference type="Gene3D" id="3.30.710.10">
    <property type="entry name" value="Potassium Channel Kv1.1, Chain A"/>
    <property type="match status" value="1"/>
</dbReference>
<dbReference type="AlphaFoldDB" id="A0A914P0Y6"/>
<evidence type="ECO:0000313" key="3">
    <source>
        <dbReference type="WBParaSite" id="PDA_v2.g11422.t1"/>
    </source>
</evidence>
<dbReference type="InterPro" id="IPR011333">
    <property type="entry name" value="SKP1/BTB/POZ_sf"/>
</dbReference>
<accession>A0A914P0Y6</accession>
<evidence type="ECO:0000259" key="1">
    <source>
        <dbReference type="SMART" id="SM00225"/>
    </source>
</evidence>
<dbReference type="SUPFAM" id="SSF54695">
    <property type="entry name" value="POZ domain"/>
    <property type="match status" value="1"/>
</dbReference>
<dbReference type="Proteomes" id="UP000887578">
    <property type="component" value="Unplaced"/>
</dbReference>
<sequence length="239" mass="26602">MSNQPRTYNGTVTSRIYQNGPASPKVNGYASIGRTSQHSTSAAAQLKNLFNPFEHHGNDIVELNVGGCAFATTYHVLANSKSPYFKSIFKLNNFGRVVEIPDSITKDKAGRIFINRDGDLFRYVLQYLRDGPRVALPNDLNILKMLRREAEFFSLQEFIQLLDHLLDQQLNTSFATRQSHVNEEMLDILRHLSQQQSAANATMNVGGGFVPSSMNNNSGGYNPPLNGVGGFNHLNGIRR</sequence>
<dbReference type="InterPro" id="IPR003131">
    <property type="entry name" value="T1-type_BTB"/>
</dbReference>
<dbReference type="GO" id="GO:0051260">
    <property type="term" value="P:protein homooligomerization"/>
    <property type="evidence" value="ECO:0007669"/>
    <property type="project" value="InterPro"/>
</dbReference>
<evidence type="ECO:0000313" key="2">
    <source>
        <dbReference type="Proteomes" id="UP000887578"/>
    </source>
</evidence>